<dbReference type="Pfam" id="PF13365">
    <property type="entry name" value="Trypsin_2"/>
    <property type="match status" value="1"/>
</dbReference>
<proteinExistence type="predicted"/>
<sequence>MASKILSVEERGELYERMCRSIVCIYDEFDELKGGGVFLEVGSKHLVLTAAHVGAGKRDLRIACYDKTTYAAQVLHHDPARDVALLDILNKPEDGFVCAQLYCGGDELSRGSEIHFIGHPGGQTFAYKVGNISCVEKTCISIYRALNMHKMSKFERIANLEAKKNKIIDDFSMLDDSVRLIQAKNVHGCGRFGGTGAPFLDSDGNIVGLYSFTFQAEDHAIHVAEINASIAGFNHKGKGKKTTTRSQKSHKSSSVGKSRIYK</sequence>
<dbReference type="Proteomes" id="UP000077755">
    <property type="component" value="Chromosome 1"/>
</dbReference>
<dbReference type="PANTHER" id="PTHR43019">
    <property type="entry name" value="SERINE ENDOPROTEASE DEGS"/>
    <property type="match status" value="1"/>
</dbReference>
<dbReference type="PANTHER" id="PTHR43019:SF23">
    <property type="entry name" value="PROTEASE DO-LIKE 5, CHLOROPLASTIC"/>
    <property type="match status" value="1"/>
</dbReference>
<evidence type="ECO:0000256" key="1">
    <source>
        <dbReference type="SAM" id="MobiDB-lite"/>
    </source>
</evidence>
<feature type="region of interest" description="Disordered" evidence="1">
    <location>
        <begin position="235"/>
        <end position="262"/>
    </location>
</feature>
<reference evidence="2" key="1">
    <citation type="journal article" date="2016" name="Nat. Genet.">
        <title>A high-quality carrot genome assembly provides new insights into carotenoid accumulation and asterid genome evolution.</title>
        <authorList>
            <person name="Iorizzo M."/>
            <person name="Ellison S."/>
            <person name="Senalik D."/>
            <person name="Zeng P."/>
            <person name="Satapoomin P."/>
            <person name="Huang J."/>
            <person name="Bowman M."/>
            <person name="Iovene M."/>
            <person name="Sanseverino W."/>
            <person name="Cavagnaro P."/>
            <person name="Yildiz M."/>
            <person name="Macko-Podgorni A."/>
            <person name="Moranska E."/>
            <person name="Grzebelus E."/>
            <person name="Grzebelus D."/>
            <person name="Ashrafi H."/>
            <person name="Zheng Z."/>
            <person name="Cheng S."/>
            <person name="Spooner D."/>
            <person name="Van Deynze A."/>
            <person name="Simon P."/>
        </authorList>
    </citation>
    <scope>NUCLEOTIDE SEQUENCE [LARGE SCALE GENOMIC DNA]</scope>
    <source>
        <tissue evidence="2">Leaf</tissue>
    </source>
</reference>
<protein>
    <recommendedName>
        <fullName evidence="5">Peptidase S1 domain-containing protein</fullName>
    </recommendedName>
</protein>
<evidence type="ECO:0000313" key="3">
    <source>
        <dbReference type="EMBL" id="WOG82757.1"/>
    </source>
</evidence>
<name>A0A166GR63_DAUCS</name>
<feature type="compositionally biased region" description="Basic residues" evidence="1">
    <location>
        <begin position="235"/>
        <end position="251"/>
    </location>
</feature>
<dbReference type="OrthoDB" id="1736300at2759"/>
<organism evidence="2">
    <name type="scientific">Daucus carota subsp. sativus</name>
    <name type="common">Carrot</name>
    <dbReference type="NCBI Taxonomy" id="79200"/>
    <lineage>
        <taxon>Eukaryota</taxon>
        <taxon>Viridiplantae</taxon>
        <taxon>Streptophyta</taxon>
        <taxon>Embryophyta</taxon>
        <taxon>Tracheophyta</taxon>
        <taxon>Spermatophyta</taxon>
        <taxon>Magnoliopsida</taxon>
        <taxon>eudicotyledons</taxon>
        <taxon>Gunneridae</taxon>
        <taxon>Pentapetalae</taxon>
        <taxon>asterids</taxon>
        <taxon>campanulids</taxon>
        <taxon>Apiales</taxon>
        <taxon>Apiaceae</taxon>
        <taxon>Apioideae</taxon>
        <taxon>Scandiceae</taxon>
        <taxon>Daucinae</taxon>
        <taxon>Daucus</taxon>
        <taxon>Daucus sect. Daucus</taxon>
    </lineage>
</organism>
<keyword evidence="4" id="KW-1185">Reference proteome</keyword>
<dbReference type="Gene3D" id="2.40.10.120">
    <property type="match status" value="1"/>
</dbReference>
<dbReference type="EMBL" id="CP093343">
    <property type="protein sequence ID" value="WOG82757.1"/>
    <property type="molecule type" value="Genomic_DNA"/>
</dbReference>
<gene>
    <name evidence="2" type="ORF">DCAR_001905</name>
    <name evidence="3" type="ORF">DCAR_0101925</name>
</gene>
<evidence type="ECO:0008006" key="5">
    <source>
        <dbReference type="Google" id="ProtNLM"/>
    </source>
</evidence>
<reference evidence="3" key="2">
    <citation type="submission" date="2022-03" db="EMBL/GenBank/DDBJ databases">
        <title>Draft title - Genomic analysis of global carrot germplasm unveils the trajectory of domestication and the origin of high carotenoid orange carrot.</title>
        <authorList>
            <person name="Iorizzo M."/>
            <person name="Ellison S."/>
            <person name="Senalik D."/>
            <person name="Macko-Podgorni A."/>
            <person name="Grzebelus D."/>
            <person name="Bostan H."/>
            <person name="Rolling W."/>
            <person name="Curaba J."/>
            <person name="Simon P."/>
        </authorList>
    </citation>
    <scope>NUCLEOTIDE SEQUENCE</scope>
    <source>
        <tissue evidence="3">Leaf</tissue>
    </source>
</reference>
<evidence type="ECO:0000313" key="2">
    <source>
        <dbReference type="EMBL" id="KZN09249.1"/>
    </source>
</evidence>
<dbReference type="EMBL" id="LNRQ01000001">
    <property type="protein sequence ID" value="KZN09249.1"/>
    <property type="molecule type" value="Genomic_DNA"/>
</dbReference>
<dbReference type="SUPFAM" id="SSF50494">
    <property type="entry name" value="Trypsin-like serine proteases"/>
    <property type="match status" value="1"/>
</dbReference>
<accession>A0A166GR63</accession>
<dbReference type="AlphaFoldDB" id="A0A166GR63"/>
<dbReference type="OMA" id="LRIACYD"/>
<dbReference type="InterPro" id="IPR009003">
    <property type="entry name" value="Peptidase_S1_PA"/>
</dbReference>
<evidence type="ECO:0000313" key="4">
    <source>
        <dbReference type="Proteomes" id="UP000077755"/>
    </source>
</evidence>
<dbReference type="Gramene" id="KZN09249">
    <property type="protein sequence ID" value="KZN09249"/>
    <property type="gene ID" value="DCAR_001905"/>
</dbReference>